<evidence type="ECO:0000313" key="1">
    <source>
        <dbReference type="EMBL" id="NML47460.1"/>
    </source>
</evidence>
<gene>
    <name evidence="1" type="ORF">HHL11_27165</name>
</gene>
<name>A0A848HDB5_9BURK</name>
<proteinExistence type="predicted"/>
<sequence length="89" mass="10169">MNAIKTARQFIESQPEHADAAALSALVLALETEVEFPLRRLYDLQLENFELALEILSEWRLDRYYKGKAKLFSVSMQLQEQQGEGAPQA</sequence>
<dbReference type="Proteomes" id="UP000541185">
    <property type="component" value="Unassembled WGS sequence"/>
</dbReference>
<dbReference type="EMBL" id="JABBFX010000003">
    <property type="protein sequence ID" value="NML47460.1"/>
    <property type="molecule type" value="Genomic_DNA"/>
</dbReference>
<organism evidence="1 2">
    <name type="scientific">Ramlibacter agri</name>
    <dbReference type="NCBI Taxonomy" id="2728837"/>
    <lineage>
        <taxon>Bacteria</taxon>
        <taxon>Pseudomonadati</taxon>
        <taxon>Pseudomonadota</taxon>
        <taxon>Betaproteobacteria</taxon>
        <taxon>Burkholderiales</taxon>
        <taxon>Comamonadaceae</taxon>
        <taxon>Ramlibacter</taxon>
    </lineage>
</organism>
<keyword evidence="2" id="KW-1185">Reference proteome</keyword>
<dbReference type="RefSeq" id="WP_169421736.1">
    <property type="nucleotide sequence ID" value="NZ_JABBFX010000003.1"/>
</dbReference>
<dbReference type="AlphaFoldDB" id="A0A848HDB5"/>
<evidence type="ECO:0000313" key="2">
    <source>
        <dbReference type="Proteomes" id="UP000541185"/>
    </source>
</evidence>
<protein>
    <submittedName>
        <fullName evidence="1">Uncharacterized protein</fullName>
    </submittedName>
</protein>
<reference evidence="1 2" key="1">
    <citation type="submission" date="2020-04" db="EMBL/GenBank/DDBJ databases">
        <title>Ramlibacter sp. G-1-2-2 isolated from soil.</title>
        <authorList>
            <person name="Dahal R.H."/>
        </authorList>
    </citation>
    <scope>NUCLEOTIDE SEQUENCE [LARGE SCALE GENOMIC DNA]</scope>
    <source>
        <strain evidence="1 2">G-1-2-2</strain>
    </source>
</reference>
<accession>A0A848HDB5</accession>
<comment type="caution">
    <text evidence="1">The sequence shown here is derived from an EMBL/GenBank/DDBJ whole genome shotgun (WGS) entry which is preliminary data.</text>
</comment>